<feature type="domain" description="DUF3669" evidence="3">
    <location>
        <begin position="247"/>
        <end position="289"/>
    </location>
</feature>
<evidence type="ECO:0000259" key="3">
    <source>
        <dbReference type="Pfam" id="PF12417"/>
    </source>
</evidence>
<dbReference type="AlphaFoldDB" id="A0AAE0N7W1"/>
<evidence type="ECO:0000256" key="1">
    <source>
        <dbReference type="SAM" id="MobiDB-lite"/>
    </source>
</evidence>
<dbReference type="PANTHER" id="PTHR40780:SF2">
    <property type="entry name" value="DUF3669 DOMAIN-CONTAINING PROTEIN"/>
    <property type="match status" value="1"/>
</dbReference>
<reference evidence="4" key="2">
    <citation type="submission" date="2023-06" db="EMBL/GenBank/DDBJ databases">
        <authorList>
            <consortium name="Lawrence Berkeley National Laboratory"/>
            <person name="Haridas S."/>
            <person name="Hensen N."/>
            <person name="Bonometti L."/>
            <person name="Westerberg I."/>
            <person name="Brannstrom I.O."/>
            <person name="Guillou S."/>
            <person name="Cros-Aarteil S."/>
            <person name="Calhoun S."/>
            <person name="Kuo A."/>
            <person name="Mondo S."/>
            <person name="Pangilinan J."/>
            <person name="Riley R."/>
            <person name="LaButti K."/>
            <person name="Andreopoulos B."/>
            <person name="Lipzen A."/>
            <person name="Chen C."/>
            <person name="Yanf M."/>
            <person name="Daum C."/>
            <person name="Ng V."/>
            <person name="Clum A."/>
            <person name="Steindorff A."/>
            <person name="Ohm R."/>
            <person name="Martin F."/>
            <person name="Silar P."/>
            <person name="Natvig D."/>
            <person name="Lalanne C."/>
            <person name="Gautier V."/>
            <person name="Ament-velasquez S.L."/>
            <person name="Kruys A."/>
            <person name="Hutchinson M.I."/>
            <person name="Powell A.J."/>
            <person name="Barry K."/>
            <person name="Miller A.N."/>
            <person name="Grigoriev I.V."/>
            <person name="Debuchy R."/>
            <person name="Gladieux P."/>
            <person name="Thoren M.H."/>
            <person name="Johannesson H."/>
        </authorList>
    </citation>
    <scope>NUCLEOTIDE SEQUENCE</scope>
    <source>
        <strain evidence="4">CBS 232.78</strain>
    </source>
</reference>
<keyword evidence="2" id="KW-0472">Membrane</keyword>
<gene>
    <name evidence="4" type="ORF">B0H63DRAFT_527516</name>
</gene>
<evidence type="ECO:0000256" key="2">
    <source>
        <dbReference type="SAM" id="Phobius"/>
    </source>
</evidence>
<dbReference type="Pfam" id="PF20246">
    <property type="entry name" value="DUF6601"/>
    <property type="match status" value="1"/>
</dbReference>
<organism evidence="4 5">
    <name type="scientific">Podospora didyma</name>
    <dbReference type="NCBI Taxonomy" id="330526"/>
    <lineage>
        <taxon>Eukaryota</taxon>
        <taxon>Fungi</taxon>
        <taxon>Dikarya</taxon>
        <taxon>Ascomycota</taxon>
        <taxon>Pezizomycotina</taxon>
        <taxon>Sordariomycetes</taxon>
        <taxon>Sordariomycetidae</taxon>
        <taxon>Sordariales</taxon>
        <taxon>Podosporaceae</taxon>
        <taxon>Podospora</taxon>
    </lineage>
</organism>
<dbReference type="EMBL" id="JAULSW010000008">
    <property type="protein sequence ID" value="KAK3372689.1"/>
    <property type="molecule type" value="Genomic_DNA"/>
</dbReference>
<dbReference type="Pfam" id="PF12417">
    <property type="entry name" value="DUF3669"/>
    <property type="match status" value="1"/>
</dbReference>
<accession>A0AAE0N7W1</accession>
<proteinExistence type="predicted"/>
<dbReference type="InterPro" id="IPR046536">
    <property type="entry name" value="DUF6601"/>
</dbReference>
<feature type="transmembrane region" description="Helical" evidence="2">
    <location>
        <begin position="411"/>
        <end position="430"/>
    </location>
</feature>
<feature type="transmembrane region" description="Helical" evidence="2">
    <location>
        <begin position="442"/>
        <end position="475"/>
    </location>
</feature>
<keyword evidence="5" id="KW-1185">Reference proteome</keyword>
<comment type="caution">
    <text evidence="4">The sequence shown here is derived from an EMBL/GenBank/DDBJ whole genome shotgun (WGS) entry which is preliminary data.</text>
</comment>
<feature type="region of interest" description="Disordered" evidence="1">
    <location>
        <begin position="1"/>
        <end position="31"/>
    </location>
</feature>
<keyword evidence="2" id="KW-1133">Transmembrane helix</keyword>
<feature type="compositionally biased region" description="Low complexity" evidence="1">
    <location>
        <begin position="11"/>
        <end position="23"/>
    </location>
</feature>
<dbReference type="InterPro" id="IPR022137">
    <property type="entry name" value="Znf_prot_DUF3669"/>
</dbReference>
<sequence length="496" mass="55390">MHSGSDGDGDGSSSGDNWRTAAPRRPPPIPWRERTFRQMGAGACGVIFVPKDGCEGKVIKIAKKPDYFATELSNEWEMHNRIAAQFGKVIFDVRIPQCFYYHRKDYYCFLQHCQASLARGFGPIERFWDPDSKQQALDDLDNKDCLVRVYLGSMEGGKSQSQDQEGAEIFSLRDFEMHLDQMAELDLNIVGMARRIGMSLAMMHWMARADACGVEFVLSSPATLPNLALAVDFNKEPASGPRPPAQMWILDFNQVREITLDDEGVKLAVEAVELNGPSFPKPPMRSGSEPETHFIFGSDTTSGADLDTGEDSLRGMALGILRSYALLMPTELDFILAHEARLFPSDVTWEAWAPLVPYLTFIPDGSVSKRFHFGQLLLSPLNWCIRPLQPLSAESWWFYDGLARLGSTTNLLYQVFIPLIFVFAALPLRALTGLDIAAMQRVFVLCSLVVLGLLAIILLLMLLVPAAVLIAQLVWIFTRQERHTERRTTRGSPAAV</sequence>
<keyword evidence="2" id="KW-0812">Transmembrane</keyword>
<dbReference type="Proteomes" id="UP001285441">
    <property type="component" value="Unassembled WGS sequence"/>
</dbReference>
<protein>
    <recommendedName>
        <fullName evidence="3">DUF3669 domain-containing protein</fullName>
    </recommendedName>
</protein>
<dbReference type="PANTHER" id="PTHR40780">
    <property type="entry name" value="DUF3669 DOMAIN-CONTAINING PROTEIN"/>
    <property type="match status" value="1"/>
</dbReference>
<name>A0AAE0N7W1_9PEZI</name>
<reference evidence="4" key="1">
    <citation type="journal article" date="2023" name="Mol. Phylogenet. Evol.">
        <title>Genome-scale phylogeny and comparative genomics of the fungal order Sordariales.</title>
        <authorList>
            <person name="Hensen N."/>
            <person name="Bonometti L."/>
            <person name="Westerberg I."/>
            <person name="Brannstrom I.O."/>
            <person name="Guillou S."/>
            <person name="Cros-Aarteil S."/>
            <person name="Calhoun S."/>
            <person name="Haridas S."/>
            <person name="Kuo A."/>
            <person name="Mondo S."/>
            <person name="Pangilinan J."/>
            <person name="Riley R."/>
            <person name="LaButti K."/>
            <person name="Andreopoulos B."/>
            <person name="Lipzen A."/>
            <person name="Chen C."/>
            <person name="Yan M."/>
            <person name="Daum C."/>
            <person name="Ng V."/>
            <person name="Clum A."/>
            <person name="Steindorff A."/>
            <person name="Ohm R.A."/>
            <person name="Martin F."/>
            <person name="Silar P."/>
            <person name="Natvig D.O."/>
            <person name="Lalanne C."/>
            <person name="Gautier V."/>
            <person name="Ament-Velasquez S.L."/>
            <person name="Kruys A."/>
            <person name="Hutchinson M.I."/>
            <person name="Powell A.J."/>
            <person name="Barry K."/>
            <person name="Miller A.N."/>
            <person name="Grigoriev I.V."/>
            <person name="Debuchy R."/>
            <person name="Gladieux P."/>
            <person name="Hiltunen Thoren M."/>
            <person name="Johannesson H."/>
        </authorList>
    </citation>
    <scope>NUCLEOTIDE SEQUENCE</scope>
    <source>
        <strain evidence="4">CBS 232.78</strain>
    </source>
</reference>
<evidence type="ECO:0000313" key="5">
    <source>
        <dbReference type="Proteomes" id="UP001285441"/>
    </source>
</evidence>
<evidence type="ECO:0000313" key="4">
    <source>
        <dbReference type="EMBL" id="KAK3372689.1"/>
    </source>
</evidence>